<comment type="caution">
    <text evidence="4">The sequence shown here is derived from an EMBL/GenBank/DDBJ whole genome shotgun (WGS) entry which is preliminary data.</text>
</comment>
<comment type="subcellular location">
    <subcellularLocation>
        <location evidence="1">Nucleus</location>
    </subcellularLocation>
</comment>
<sequence length="370" mass="40506">MASTSRPTPPHISRLSSTTSIPTPEGKGDDDEVDEVFSDEEEQVDELMSESPSEAEDEQEESYKPGEGKRKPGQTLLPQVRIENILQADGVTSNIALSKEGFFVLSIATEEFIRRMVQGGLQEAKRQQRNNITYQDMADTTRQYQEFMFLKEMVPAPVPLHTALQLRETYKDAEQGLLNVEPVSAPPQLPTSQSTAIAPKLPINSAPPKPPKKSKSKTNGTDTLSTFNIHTLKVQPPDPNAIRPPELTTSSRTPGAGVLDARPWTHWSDPIIFEAKKRPKTSLAGSIMDSLPPDHPKHPNPPANYFGKRAPLTLEALYNDTTVKTDAPVPAKDTEDSPEKTSGQFTGPASGFLQNGGSSNTGRTIYTQEP</sequence>
<dbReference type="EMBL" id="AWSO01000300">
    <property type="protein sequence ID" value="ESK92170.1"/>
    <property type="molecule type" value="Genomic_DNA"/>
</dbReference>
<accession>V2XI56</accession>
<name>V2XI56_MONRO</name>
<evidence type="ECO:0000256" key="3">
    <source>
        <dbReference type="SAM" id="MobiDB-lite"/>
    </source>
</evidence>
<evidence type="ECO:0000313" key="4">
    <source>
        <dbReference type="EMBL" id="ESK92170.1"/>
    </source>
</evidence>
<evidence type="ECO:0000256" key="2">
    <source>
        <dbReference type="ARBA" id="ARBA00023242"/>
    </source>
</evidence>
<protein>
    <submittedName>
        <fullName evidence="4">Dna polymerase epsilon p12 subunit (Dna polymerase epsilon subunit 4)</fullName>
    </submittedName>
</protein>
<proteinExistence type="predicted"/>
<dbReference type="KEGG" id="mrr:Moror_4821"/>
<dbReference type="PANTHER" id="PTHR10252">
    <property type="entry name" value="HISTONE-LIKE TRANSCRIPTION FACTOR CCAAT-RELATED"/>
    <property type="match status" value="1"/>
</dbReference>
<dbReference type="InterPro" id="IPR050568">
    <property type="entry name" value="Transcr_DNA_Rep_Reg"/>
</dbReference>
<dbReference type="STRING" id="1381753.V2XI56"/>
<evidence type="ECO:0000256" key="1">
    <source>
        <dbReference type="ARBA" id="ARBA00004123"/>
    </source>
</evidence>
<dbReference type="GO" id="GO:0008623">
    <property type="term" value="C:CHRAC"/>
    <property type="evidence" value="ECO:0007669"/>
    <property type="project" value="TreeGrafter"/>
</dbReference>
<dbReference type="GO" id="GO:0046982">
    <property type="term" value="F:protein heterodimerization activity"/>
    <property type="evidence" value="ECO:0007669"/>
    <property type="project" value="InterPro"/>
</dbReference>
<feature type="compositionally biased region" description="Basic and acidic residues" evidence="3">
    <location>
        <begin position="61"/>
        <end position="70"/>
    </location>
</feature>
<dbReference type="Proteomes" id="UP000017559">
    <property type="component" value="Unassembled WGS sequence"/>
</dbReference>
<dbReference type="OrthoDB" id="636685at2759"/>
<evidence type="ECO:0000313" key="5">
    <source>
        <dbReference type="Proteomes" id="UP000017559"/>
    </source>
</evidence>
<feature type="region of interest" description="Disordered" evidence="3">
    <location>
        <begin position="182"/>
        <end position="262"/>
    </location>
</feature>
<keyword evidence="2" id="KW-0539">Nucleus</keyword>
<feature type="compositionally biased region" description="Acidic residues" evidence="3">
    <location>
        <begin position="28"/>
        <end position="60"/>
    </location>
</feature>
<organism evidence="4 5">
    <name type="scientific">Moniliophthora roreri (strain MCA 2997)</name>
    <name type="common">Cocoa frosty pod rot fungus</name>
    <name type="synonym">Crinipellis roreri</name>
    <dbReference type="NCBI Taxonomy" id="1381753"/>
    <lineage>
        <taxon>Eukaryota</taxon>
        <taxon>Fungi</taxon>
        <taxon>Dikarya</taxon>
        <taxon>Basidiomycota</taxon>
        <taxon>Agaricomycotina</taxon>
        <taxon>Agaricomycetes</taxon>
        <taxon>Agaricomycetidae</taxon>
        <taxon>Agaricales</taxon>
        <taxon>Marasmiineae</taxon>
        <taxon>Marasmiaceae</taxon>
        <taxon>Moniliophthora</taxon>
    </lineage>
</organism>
<dbReference type="HOGENOM" id="CLU_042061_0_0_1"/>
<dbReference type="InterPro" id="IPR009072">
    <property type="entry name" value="Histone-fold"/>
</dbReference>
<feature type="compositionally biased region" description="Polar residues" evidence="3">
    <location>
        <begin position="218"/>
        <end position="229"/>
    </location>
</feature>
<keyword evidence="5" id="KW-1185">Reference proteome</keyword>
<reference evidence="4 5" key="1">
    <citation type="journal article" date="2014" name="BMC Genomics">
        <title>Genome and secretome analysis of the hemibiotrophic fungal pathogen, Moniliophthora roreri, which causes frosty pod rot disease of cacao: mechanisms of the biotrophic and necrotrophic phases.</title>
        <authorList>
            <person name="Meinhardt L.W."/>
            <person name="Costa G.G.L."/>
            <person name="Thomazella D.P.T."/>
            <person name="Teixeira P.J.P.L."/>
            <person name="Carazzolle M.F."/>
            <person name="Schuster S.C."/>
            <person name="Carlson J.E."/>
            <person name="Guiltinan M.J."/>
            <person name="Mieczkowski P."/>
            <person name="Farmer A."/>
            <person name="Ramaraj T."/>
            <person name="Crozier J."/>
            <person name="Davis R.E."/>
            <person name="Shao J."/>
            <person name="Melnick R.L."/>
            <person name="Pereira G.A.G."/>
            <person name="Bailey B.A."/>
        </authorList>
    </citation>
    <scope>NUCLEOTIDE SEQUENCE [LARGE SCALE GENOMIC DNA]</scope>
    <source>
        <strain evidence="4 5">MCA 2997</strain>
    </source>
</reference>
<gene>
    <name evidence="4" type="ORF">Moror_4821</name>
</gene>
<dbReference type="GO" id="GO:0006261">
    <property type="term" value="P:DNA-templated DNA replication"/>
    <property type="evidence" value="ECO:0007669"/>
    <property type="project" value="TreeGrafter"/>
</dbReference>
<feature type="region of interest" description="Disordered" evidence="3">
    <location>
        <begin position="1"/>
        <end position="74"/>
    </location>
</feature>
<dbReference type="Gene3D" id="1.10.20.10">
    <property type="entry name" value="Histone, subunit A"/>
    <property type="match status" value="1"/>
</dbReference>
<feature type="compositionally biased region" description="Polar residues" evidence="3">
    <location>
        <begin position="340"/>
        <end position="370"/>
    </location>
</feature>
<dbReference type="PANTHER" id="PTHR10252:SF54">
    <property type="entry name" value="CHROMATIN ACCESSIBILITY COMPLEX PROTEIN 1"/>
    <property type="match status" value="1"/>
</dbReference>
<dbReference type="SUPFAM" id="SSF47113">
    <property type="entry name" value="Histone-fold"/>
    <property type="match status" value="1"/>
</dbReference>
<feature type="region of interest" description="Disordered" evidence="3">
    <location>
        <begin position="322"/>
        <end position="370"/>
    </location>
</feature>
<dbReference type="AlphaFoldDB" id="V2XI56"/>